<dbReference type="PANTHER" id="PTHR43098:SF2">
    <property type="entry name" value="FAD-BINDING MONOOXYGENASE AUSB-RELATED"/>
    <property type="match status" value="1"/>
</dbReference>
<dbReference type="PANTHER" id="PTHR43098">
    <property type="entry name" value="L-ORNITHINE N(5)-MONOOXYGENASE-RELATED"/>
    <property type="match status" value="1"/>
</dbReference>
<dbReference type="AlphaFoldDB" id="A0A1L9P3V4"/>
<dbReference type="GeneID" id="63724999"/>
<evidence type="ECO:0000256" key="2">
    <source>
        <dbReference type="ARBA" id="ARBA00004721"/>
    </source>
</evidence>
<comment type="cofactor">
    <cofactor evidence="1">
        <name>FAD</name>
        <dbReference type="ChEBI" id="CHEBI:57692"/>
    </cofactor>
</comment>
<dbReference type="GO" id="GO:0016491">
    <property type="term" value="F:oxidoreductase activity"/>
    <property type="evidence" value="ECO:0007669"/>
    <property type="project" value="UniProtKB-KW"/>
</dbReference>
<dbReference type="InterPro" id="IPR036188">
    <property type="entry name" value="FAD/NAD-bd_sf"/>
</dbReference>
<dbReference type="InterPro" id="IPR050775">
    <property type="entry name" value="FAD-binding_Monooxygenases"/>
</dbReference>
<keyword evidence="7" id="KW-0560">Oxidoreductase</keyword>
<dbReference type="RefSeq" id="XP_040661980.1">
    <property type="nucleotide sequence ID" value="XM_040809488.1"/>
</dbReference>
<dbReference type="InterPro" id="IPR023753">
    <property type="entry name" value="FAD/NAD-binding_dom"/>
</dbReference>
<comment type="similarity">
    <text evidence="3">Belongs to the FAD-binding monooxygenase family.</text>
</comment>
<keyword evidence="10" id="KW-1185">Reference proteome</keyword>
<evidence type="ECO:0000256" key="3">
    <source>
        <dbReference type="ARBA" id="ARBA00010139"/>
    </source>
</evidence>
<dbReference type="STRING" id="1036611.A0A1L9P3V4"/>
<dbReference type="EMBL" id="KV878125">
    <property type="protein sequence ID" value="OJI96217.1"/>
    <property type="molecule type" value="Genomic_DNA"/>
</dbReference>
<dbReference type="VEuPathDB" id="FungiDB:ASPVEDRAFT_224565"/>
<keyword evidence="6" id="KW-0521">NADP</keyword>
<evidence type="ECO:0000256" key="6">
    <source>
        <dbReference type="ARBA" id="ARBA00022857"/>
    </source>
</evidence>
<keyword evidence="5" id="KW-0274">FAD</keyword>
<protein>
    <recommendedName>
        <fullName evidence="8">FAD/NAD(P)-binding domain-containing protein</fullName>
    </recommendedName>
</protein>
<feature type="domain" description="FAD/NAD(P)-binding" evidence="8">
    <location>
        <begin position="88"/>
        <end position="310"/>
    </location>
</feature>
<dbReference type="Proteomes" id="UP000184073">
    <property type="component" value="Unassembled WGS sequence"/>
</dbReference>
<organism evidence="9 10">
    <name type="scientific">Aspergillus versicolor CBS 583.65</name>
    <dbReference type="NCBI Taxonomy" id="1036611"/>
    <lineage>
        <taxon>Eukaryota</taxon>
        <taxon>Fungi</taxon>
        <taxon>Dikarya</taxon>
        <taxon>Ascomycota</taxon>
        <taxon>Pezizomycotina</taxon>
        <taxon>Eurotiomycetes</taxon>
        <taxon>Eurotiomycetidae</taxon>
        <taxon>Eurotiales</taxon>
        <taxon>Aspergillaceae</taxon>
        <taxon>Aspergillus</taxon>
        <taxon>Aspergillus subgen. Nidulantes</taxon>
    </lineage>
</organism>
<gene>
    <name evidence="9" type="ORF">ASPVEDRAFT_224565</name>
</gene>
<dbReference type="OrthoDB" id="66881at2759"/>
<accession>A0A1L9P3V4</accession>
<evidence type="ECO:0000313" key="10">
    <source>
        <dbReference type="Proteomes" id="UP000184073"/>
    </source>
</evidence>
<comment type="pathway">
    <text evidence="2">Secondary metabolite biosynthesis; terpenoid biosynthesis.</text>
</comment>
<dbReference type="SUPFAM" id="SSF51905">
    <property type="entry name" value="FAD/NAD(P)-binding domain"/>
    <property type="match status" value="1"/>
</dbReference>
<evidence type="ECO:0000259" key="8">
    <source>
        <dbReference type="Pfam" id="PF07992"/>
    </source>
</evidence>
<evidence type="ECO:0000256" key="1">
    <source>
        <dbReference type="ARBA" id="ARBA00001974"/>
    </source>
</evidence>
<sequence length="653" mass="72082">MAISSTICPHDNATTNLPCKDCIPEASIDIEKKYDSEREIQLRSRDVMGNVEIDINEGFETFAQDPWIRSVAPPTASAARLIKDAHHKVLIIGAGHAGLLFAVRLIETGAVGATDIVLVDKAAGFGGTWYWNRYPGIMCDTESYIYMPLLEETGYMPRDKYASGDEIRSHTERIAGKWGLAERALFRTTVQELLWDEGNRLWRVSATTVRGGSENDQTNVRLTADFAIIAQGVFASPKIPAFPGISEYSGKLFHTARWDYDFTGGTPQNPELARLRDKKVAIIGTGASAVQIVPHLAKYCKELHVFQRTPSSIDKRGNGRTDPLWWKDKIQSEPQGWQRRRMENFNAFTCNEQPPPPVDMVADGWTKMPSFSLVIGSQQSLNPDYVEQMQGVDQVRQQEIRARVNDTVKDSTSAGLLAPWYPGWCKRPCFHDDYLSSFNQMNVKLVDIRGKGISRFTPSGIVANNTHYEYDAVIFSTGFSVITTRASPGSRANISVIGRHGQTMDDKWANGLATLHGVMTRDLPNLFFPGMSQAGTCANQTYSLDQSAIHVAYILAKAIEGVEGAKAKVVIEPTGKAEEDWAMQVVSRAAALRGLAGCTPGYFNGDGMLAQPKSVEALKKAARMAMWGEGIASYVRQIETWRAEGGLKGLDLT</sequence>
<proteinExistence type="inferred from homology"/>
<name>A0A1L9P3V4_ASPVE</name>
<evidence type="ECO:0000313" key="9">
    <source>
        <dbReference type="EMBL" id="OJI96217.1"/>
    </source>
</evidence>
<reference evidence="10" key="1">
    <citation type="journal article" date="2017" name="Genome Biol.">
        <title>Comparative genomics reveals high biological diversity and specific adaptations in the industrially and medically important fungal genus Aspergillus.</title>
        <authorList>
            <person name="de Vries R.P."/>
            <person name="Riley R."/>
            <person name="Wiebenga A."/>
            <person name="Aguilar-Osorio G."/>
            <person name="Amillis S."/>
            <person name="Uchima C.A."/>
            <person name="Anderluh G."/>
            <person name="Asadollahi M."/>
            <person name="Askin M."/>
            <person name="Barry K."/>
            <person name="Battaglia E."/>
            <person name="Bayram O."/>
            <person name="Benocci T."/>
            <person name="Braus-Stromeyer S.A."/>
            <person name="Caldana C."/>
            <person name="Canovas D."/>
            <person name="Cerqueira G.C."/>
            <person name="Chen F."/>
            <person name="Chen W."/>
            <person name="Choi C."/>
            <person name="Clum A."/>
            <person name="Dos Santos R.A."/>
            <person name="Damasio A.R."/>
            <person name="Diallinas G."/>
            <person name="Emri T."/>
            <person name="Fekete E."/>
            <person name="Flipphi M."/>
            <person name="Freyberg S."/>
            <person name="Gallo A."/>
            <person name="Gournas C."/>
            <person name="Habgood R."/>
            <person name="Hainaut M."/>
            <person name="Harispe M.L."/>
            <person name="Henrissat B."/>
            <person name="Hilden K.S."/>
            <person name="Hope R."/>
            <person name="Hossain A."/>
            <person name="Karabika E."/>
            <person name="Karaffa L."/>
            <person name="Karanyi Z."/>
            <person name="Krasevec N."/>
            <person name="Kuo A."/>
            <person name="Kusch H."/>
            <person name="LaButti K."/>
            <person name="Lagendijk E.L."/>
            <person name="Lapidus A."/>
            <person name="Levasseur A."/>
            <person name="Lindquist E."/>
            <person name="Lipzen A."/>
            <person name="Logrieco A.F."/>
            <person name="MacCabe A."/>
            <person name="Maekelae M.R."/>
            <person name="Malavazi I."/>
            <person name="Melin P."/>
            <person name="Meyer V."/>
            <person name="Mielnichuk N."/>
            <person name="Miskei M."/>
            <person name="Molnar A.P."/>
            <person name="Mule G."/>
            <person name="Ngan C.Y."/>
            <person name="Orejas M."/>
            <person name="Orosz E."/>
            <person name="Ouedraogo J.P."/>
            <person name="Overkamp K.M."/>
            <person name="Park H.-S."/>
            <person name="Perrone G."/>
            <person name="Piumi F."/>
            <person name="Punt P.J."/>
            <person name="Ram A.F."/>
            <person name="Ramon A."/>
            <person name="Rauscher S."/>
            <person name="Record E."/>
            <person name="Riano-Pachon D.M."/>
            <person name="Robert V."/>
            <person name="Roehrig J."/>
            <person name="Ruller R."/>
            <person name="Salamov A."/>
            <person name="Salih N.S."/>
            <person name="Samson R.A."/>
            <person name="Sandor E."/>
            <person name="Sanguinetti M."/>
            <person name="Schuetze T."/>
            <person name="Sepcic K."/>
            <person name="Shelest E."/>
            <person name="Sherlock G."/>
            <person name="Sophianopoulou V."/>
            <person name="Squina F.M."/>
            <person name="Sun H."/>
            <person name="Susca A."/>
            <person name="Todd R.B."/>
            <person name="Tsang A."/>
            <person name="Unkles S.E."/>
            <person name="van de Wiele N."/>
            <person name="van Rossen-Uffink D."/>
            <person name="Oliveira J.V."/>
            <person name="Vesth T.C."/>
            <person name="Visser J."/>
            <person name="Yu J.-H."/>
            <person name="Zhou M."/>
            <person name="Andersen M.R."/>
            <person name="Archer D.B."/>
            <person name="Baker S.E."/>
            <person name="Benoit I."/>
            <person name="Brakhage A.A."/>
            <person name="Braus G.H."/>
            <person name="Fischer R."/>
            <person name="Frisvad J.C."/>
            <person name="Goldman G.H."/>
            <person name="Houbraken J."/>
            <person name="Oakley B."/>
            <person name="Pocsi I."/>
            <person name="Scazzocchio C."/>
            <person name="Seiboth B."/>
            <person name="vanKuyk P.A."/>
            <person name="Wortman J."/>
            <person name="Dyer P.S."/>
            <person name="Grigoriev I.V."/>
        </authorList>
    </citation>
    <scope>NUCLEOTIDE SEQUENCE [LARGE SCALE GENOMIC DNA]</scope>
    <source>
        <strain evidence="10">CBS 583.65</strain>
    </source>
</reference>
<evidence type="ECO:0000256" key="4">
    <source>
        <dbReference type="ARBA" id="ARBA00022630"/>
    </source>
</evidence>
<evidence type="ECO:0000256" key="7">
    <source>
        <dbReference type="ARBA" id="ARBA00023002"/>
    </source>
</evidence>
<evidence type="ECO:0000256" key="5">
    <source>
        <dbReference type="ARBA" id="ARBA00022827"/>
    </source>
</evidence>
<dbReference type="Gene3D" id="3.50.50.60">
    <property type="entry name" value="FAD/NAD(P)-binding domain"/>
    <property type="match status" value="3"/>
</dbReference>
<keyword evidence="4" id="KW-0285">Flavoprotein</keyword>
<dbReference type="Pfam" id="PF07992">
    <property type="entry name" value="Pyr_redox_2"/>
    <property type="match status" value="1"/>
</dbReference>